<proteinExistence type="predicted"/>
<dbReference type="Proteomes" id="UP000814140">
    <property type="component" value="Unassembled WGS sequence"/>
</dbReference>
<reference evidence="1" key="2">
    <citation type="journal article" date="2022" name="New Phytol.">
        <title>Evolutionary transition to the ectomycorrhizal habit in the genomes of a hyperdiverse lineage of mushroom-forming fungi.</title>
        <authorList>
            <person name="Looney B."/>
            <person name="Miyauchi S."/>
            <person name="Morin E."/>
            <person name="Drula E."/>
            <person name="Courty P.E."/>
            <person name="Kohler A."/>
            <person name="Kuo A."/>
            <person name="LaButti K."/>
            <person name="Pangilinan J."/>
            <person name="Lipzen A."/>
            <person name="Riley R."/>
            <person name="Andreopoulos W."/>
            <person name="He G."/>
            <person name="Johnson J."/>
            <person name="Nolan M."/>
            <person name="Tritt A."/>
            <person name="Barry K.W."/>
            <person name="Grigoriev I.V."/>
            <person name="Nagy L.G."/>
            <person name="Hibbett D."/>
            <person name="Henrissat B."/>
            <person name="Matheny P.B."/>
            <person name="Labbe J."/>
            <person name="Martin F.M."/>
        </authorList>
    </citation>
    <scope>NUCLEOTIDE SEQUENCE</scope>
    <source>
        <strain evidence="1">HHB10654</strain>
    </source>
</reference>
<evidence type="ECO:0000313" key="2">
    <source>
        <dbReference type="Proteomes" id="UP000814140"/>
    </source>
</evidence>
<protein>
    <submittedName>
        <fullName evidence="1">Uncharacterized protein</fullName>
    </submittedName>
</protein>
<name>A0ACB8SI82_9AGAM</name>
<gene>
    <name evidence="1" type="ORF">BV25DRAFT_1842987</name>
</gene>
<keyword evidence="2" id="KW-1185">Reference proteome</keyword>
<reference evidence="1" key="1">
    <citation type="submission" date="2021-03" db="EMBL/GenBank/DDBJ databases">
        <authorList>
            <consortium name="DOE Joint Genome Institute"/>
            <person name="Ahrendt S."/>
            <person name="Looney B.P."/>
            <person name="Miyauchi S."/>
            <person name="Morin E."/>
            <person name="Drula E."/>
            <person name="Courty P.E."/>
            <person name="Chicoki N."/>
            <person name="Fauchery L."/>
            <person name="Kohler A."/>
            <person name="Kuo A."/>
            <person name="Labutti K."/>
            <person name="Pangilinan J."/>
            <person name="Lipzen A."/>
            <person name="Riley R."/>
            <person name="Andreopoulos W."/>
            <person name="He G."/>
            <person name="Johnson J."/>
            <person name="Barry K.W."/>
            <person name="Grigoriev I.V."/>
            <person name="Nagy L."/>
            <person name="Hibbett D."/>
            <person name="Henrissat B."/>
            <person name="Matheny P.B."/>
            <person name="Labbe J."/>
            <person name="Martin F."/>
        </authorList>
    </citation>
    <scope>NUCLEOTIDE SEQUENCE</scope>
    <source>
        <strain evidence="1">HHB10654</strain>
    </source>
</reference>
<dbReference type="EMBL" id="MU277293">
    <property type="protein sequence ID" value="KAI0055416.1"/>
    <property type="molecule type" value="Genomic_DNA"/>
</dbReference>
<comment type="caution">
    <text evidence="1">The sequence shown here is derived from an EMBL/GenBank/DDBJ whole genome shotgun (WGS) entry which is preliminary data.</text>
</comment>
<evidence type="ECO:0000313" key="1">
    <source>
        <dbReference type="EMBL" id="KAI0055416.1"/>
    </source>
</evidence>
<organism evidence="1 2">
    <name type="scientific">Artomyces pyxidatus</name>
    <dbReference type="NCBI Taxonomy" id="48021"/>
    <lineage>
        <taxon>Eukaryota</taxon>
        <taxon>Fungi</taxon>
        <taxon>Dikarya</taxon>
        <taxon>Basidiomycota</taxon>
        <taxon>Agaricomycotina</taxon>
        <taxon>Agaricomycetes</taxon>
        <taxon>Russulales</taxon>
        <taxon>Auriscalpiaceae</taxon>
        <taxon>Artomyces</taxon>
    </lineage>
</organism>
<sequence length="248" mass="27516">MSVGQRDSDDAILVRLYAARTGAQAIEAVGDAKFDRPEVTGTYGSCVYGYWPACARRFQSVVFHTTSARFSTPSESSVQVDIGLYIRELGMVDRDSSKVVFGAVVLHLATALFSGRMTYKLGRFMQCMCKTFDEYGDCGERVICEADWEDQISSTRNHVVSDAPPLARTSAGNRSQRVPAPQCETTEYSAVYMVGRRMYTSGYAMLRRVTVLRLFENSCLEFHVSSSSSEHAAWTRLPSASAATRTRQ</sequence>
<accession>A0ACB8SI82</accession>